<dbReference type="STRING" id="64971.SAMN05421831_11720"/>
<keyword evidence="3" id="KW-1185">Reference proteome</keyword>
<dbReference type="PANTHER" id="PTHR42850:SF7">
    <property type="entry name" value="BIS(5'-NUCLEOSYL)-TETRAPHOSPHATASE PRPE [ASYMMETRICAL]"/>
    <property type="match status" value="1"/>
</dbReference>
<sequence>MSSPWTLPELPKDVGYDIIGDVHGCGNTLCRLLELLGYRVRSGVYRHPQGRKVVFLGDIVDRGPRIREALHTVYAMVEAGEAWMVMGNHEYNAITYCRRNRQGTDFLREHSPRNNRLIIETLSQFANYPDEWDHFLGWFMELPLFLDQGQFRVVHACWDTRLIERYWQAYTSVYLNESLLHESVHEGTFAYQVIERLTRGILLRLPEGMEIRSGDGFVRRAFRAHFWARDPQTYGDVIFQPDNLPDDLEDQMLSVFEKQQLAYYALDQAPLFIGHYWCEGIPAVMAPNIACVDYSAVKYGRLVAYRWDGEKCLDADKFVWVDVLREEFPNVGALPNLLA</sequence>
<evidence type="ECO:0000313" key="3">
    <source>
        <dbReference type="Proteomes" id="UP000242999"/>
    </source>
</evidence>
<dbReference type="GO" id="GO:0005737">
    <property type="term" value="C:cytoplasm"/>
    <property type="evidence" value="ECO:0007669"/>
    <property type="project" value="TreeGrafter"/>
</dbReference>
<dbReference type="AlphaFoldDB" id="A0A1H6UH66"/>
<reference evidence="3" key="1">
    <citation type="submission" date="2016-10" db="EMBL/GenBank/DDBJ databases">
        <authorList>
            <person name="Varghese N."/>
            <person name="Submissions S."/>
        </authorList>
    </citation>
    <scope>NUCLEOTIDE SEQUENCE [LARGE SCALE GENOMIC DNA]</scope>
    <source>
        <strain evidence="3">DSM 7165</strain>
    </source>
</reference>
<dbReference type="InterPro" id="IPR004843">
    <property type="entry name" value="Calcineurin-like_PHP"/>
</dbReference>
<dbReference type="Gene3D" id="3.60.21.10">
    <property type="match status" value="1"/>
</dbReference>
<dbReference type="InterPro" id="IPR029052">
    <property type="entry name" value="Metallo-depent_PP-like"/>
</dbReference>
<dbReference type="GO" id="GO:0016791">
    <property type="term" value="F:phosphatase activity"/>
    <property type="evidence" value="ECO:0007669"/>
    <property type="project" value="TreeGrafter"/>
</dbReference>
<evidence type="ECO:0000313" key="2">
    <source>
        <dbReference type="EMBL" id="SEI91036.1"/>
    </source>
</evidence>
<dbReference type="Pfam" id="PF00149">
    <property type="entry name" value="Metallophos"/>
    <property type="match status" value="1"/>
</dbReference>
<dbReference type="Proteomes" id="UP000242999">
    <property type="component" value="Unassembled WGS sequence"/>
</dbReference>
<protein>
    <submittedName>
        <fullName evidence="2">Calcineurin-like phosphoesterase</fullName>
    </submittedName>
</protein>
<proteinExistence type="predicted"/>
<dbReference type="EMBL" id="FNYH01000017">
    <property type="protein sequence ID" value="SEI91036.1"/>
    <property type="molecule type" value="Genomic_DNA"/>
</dbReference>
<dbReference type="PANTHER" id="PTHR42850">
    <property type="entry name" value="METALLOPHOSPHOESTERASE"/>
    <property type="match status" value="1"/>
</dbReference>
<evidence type="ECO:0000259" key="1">
    <source>
        <dbReference type="Pfam" id="PF00149"/>
    </source>
</evidence>
<dbReference type="SUPFAM" id="SSF56300">
    <property type="entry name" value="Metallo-dependent phosphatases"/>
    <property type="match status" value="1"/>
</dbReference>
<organism evidence="2 3">
    <name type="scientific">Allopseudospirillum japonicum</name>
    <dbReference type="NCBI Taxonomy" id="64971"/>
    <lineage>
        <taxon>Bacteria</taxon>
        <taxon>Pseudomonadati</taxon>
        <taxon>Pseudomonadota</taxon>
        <taxon>Gammaproteobacteria</taxon>
        <taxon>Oceanospirillales</taxon>
        <taxon>Oceanospirillaceae</taxon>
        <taxon>Allopseudospirillum</taxon>
    </lineage>
</organism>
<feature type="domain" description="Calcineurin-like phosphoesterase" evidence="1">
    <location>
        <begin position="18"/>
        <end position="146"/>
    </location>
</feature>
<name>A0A1H6UH66_9GAMM</name>
<gene>
    <name evidence="2" type="ORF">SAMN05421831_11720</name>
</gene>
<dbReference type="OrthoDB" id="9807890at2"/>
<dbReference type="InterPro" id="IPR050126">
    <property type="entry name" value="Ap4A_hydrolase"/>
</dbReference>
<accession>A0A1H6UH66</accession>
<dbReference type="RefSeq" id="WP_093312332.1">
    <property type="nucleotide sequence ID" value="NZ_FNYH01000017.1"/>
</dbReference>